<proteinExistence type="predicted"/>
<evidence type="ECO:0000256" key="1">
    <source>
        <dbReference type="SAM" id="MobiDB-lite"/>
    </source>
</evidence>
<sequence length="252" mass="27465">MSCTLCTKWGTPASTFQQQPTPVMLADKHTRNSCLFSDPSNHASRGVRNQDALVRTPVWSTMMKAFPSGNGRRERFRTISPVPSSIDLSTPLLGHHPMVTSLLNQSEVIIQPMKDGNGKTTFELGPIFTHGIQMPNLPHGQNLWQPTPGLSGTQWLEDLFHSKQPKFHSISTFNSSELTLPPFVEPSRSNEPPILGPSPSSEPKEDVPTYPPSPCVPSPSAPTLVPSPEIPPIAPKNPTASSPRAKLPSFPE</sequence>
<name>A0A9Q3J0L6_9BASI</name>
<gene>
    <name evidence="2" type="ORF">O181_093620</name>
</gene>
<protein>
    <submittedName>
        <fullName evidence="2">Uncharacterized protein</fullName>
    </submittedName>
</protein>
<evidence type="ECO:0000313" key="2">
    <source>
        <dbReference type="EMBL" id="MBW0553905.1"/>
    </source>
</evidence>
<accession>A0A9Q3J0L6</accession>
<dbReference type="AlphaFoldDB" id="A0A9Q3J0L6"/>
<reference evidence="2" key="1">
    <citation type="submission" date="2021-03" db="EMBL/GenBank/DDBJ databases">
        <title>Draft genome sequence of rust myrtle Austropuccinia psidii MF-1, a brazilian biotype.</title>
        <authorList>
            <person name="Quecine M.C."/>
            <person name="Pachon D.M.R."/>
            <person name="Bonatelli M.L."/>
            <person name="Correr F.H."/>
            <person name="Franceschini L.M."/>
            <person name="Leite T.F."/>
            <person name="Margarido G.R.A."/>
            <person name="Almeida C.A."/>
            <person name="Ferrarezi J.A."/>
            <person name="Labate C.A."/>
        </authorList>
    </citation>
    <scope>NUCLEOTIDE SEQUENCE</scope>
    <source>
        <strain evidence="2">MF-1</strain>
    </source>
</reference>
<comment type="caution">
    <text evidence="2">The sequence shown here is derived from an EMBL/GenBank/DDBJ whole genome shotgun (WGS) entry which is preliminary data.</text>
</comment>
<dbReference type="Proteomes" id="UP000765509">
    <property type="component" value="Unassembled WGS sequence"/>
</dbReference>
<feature type="compositionally biased region" description="Pro residues" evidence="1">
    <location>
        <begin position="209"/>
        <end position="220"/>
    </location>
</feature>
<feature type="region of interest" description="Disordered" evidence="1">
    <location>
        <begin position="181"/>
        <end position="252"/>
    </location>
</feature>
<organism evidence="2 3">
    <name type="scientific">Austropuccinia psidii MF-1</name>
    <dbReference type="NCBI Taxonomy" id="1389203"/>
    <lineage>
        <taxon>Eukaryota</taxon>
        <taxon>Fungi</taxon>
        <taxon>Dikarya</taxon>
        <taxon>Basidiomycota</taxon>
        <taxon>Pucciniomycotina</taxon>
        <taxon>Pucciniomycetes</taxon>
        <taxon>Pucciniales</taxon>
        <taxon>Sphaerophragmiaceae</taxon>
        <taxon>Austropuccinia</taxon>
    </lineage>
</organism>
<keyword evidence="3" id="KW-1185">Reference proteome</keyword>
<evidence type="ECO:0000313" key="3">
    <source>
        <dbReference type="Proteomes" id="UP000765509"/>
    </source>
</evidence>
<dbReference type="EMBL" id="AVOT02060424">
    <property type="protein sequence ID" value="MBW0553905.1"/>
    <property type="molecule type" value="Genomic_DNA"/>
</dbReference>